<evidence type="ECO:0000256" key="1">
    <source>
        <dbReference type="SAM" id="MobiDB-lite"/>
    </source>
</evidence>
<dbReference type="RefSeq" id="WP_188579018.1">
    <property type="nucleotide sequence ID" value="NZ_BMCT01000003.1"/>
</dbReference>
<feature type="compositionally biased region" description="Low complexity" evidence="1">
    <location>
        <begin position="54"/>
        <end position="84"/>
    </location>
</feature>
<feature type="region of interest" description="Disordered" evidence="1">
    <location>
        <begin position="1"/>
        <end position="138"/>
    </location>
</feature>
<protein>
    <recommendedName>
        <fullName evidence="4">Inner membrane protein</fullName>
    </recommendedName>
</protein>
<dbReference type="EMBL" id="BMCT01000003">
    <property type="protein sequence ID" value="GGF64353.1"/>
    <property type="molecule type" value="Genomic_DNA"/>
</dbReference>
<dbReference type="AlphaFoldDB" id="A0A917FAC7"/>
<evidence type="ECO:0008006" key="4">
    <source>
        <dbReference type="Google" id="ProtNLM"/>
    </source>
</evidence>
<feature type="compositionally biased region" description="Low complexity" evidence="1">
    <location>
        <begin position="20"/>
        <end position="30"/>
    </location>
</feature>
<keyword evidence="3" id="KW-1185">Reference proteome</keyword>
<gene>
    <name evidence="2" type="ORF">GCM10007301_25200</name>
</gene>
<reference evidence="2" key="2">
    <citation type="submission" date="2020-09" db="EMBL/GenBank/DDBJ databases">
        <authorList>
            <person name="Sun Q."/>
            <person name="Sedlacek I."/>
        </authorList>
    </citation>
    <scope>NUCLEOTIDE SEQUENCE</scope>
    <source>
        <strain evidence="2">CCM 7897</strain>
    </source>
</reference>
<feature type="compositionally biased region" description="Low complexity" evidence="1">
    <location>
        <begin position="98"/>
        <end position="132"/>
    </location>
</feature>
<evidence type="ECO:0000313" key="2">
    <source>
        <dbReference type="EMBL" id="GGF64353.1"/>
    </source>
</evidence>
<organism evidence="2 3">
    <name type="scientific">Azorhizobium oxalatiphilum</name>
    <dbReference type="NCBI Taxonomy" id="980631"/>
    <lineage>
        <taxon>Bacteria</taxon>
        <taxon>Pseudomonadati</taxon>
        <taxon>Pseudomonadota</taxon>
        <taxon>Alphaproteobacteria</taxon>
        <taxon>Hyphomicrobiales</taxon>
        <taxon>Xanthobacteraceae</taxon>
        <taxon>Azorhizobium</taxon>
    </lineage>
</organism>
<feature type="compositionally biased region" description="Basic and acidic residues" evidence="1">
    <location>
        <begin position="31"/>
        <end position="53"/>
    </location>
</feature>
<reference evidence="2" key="1">
    <citation type="journal article" date="2014" name="Int. J. Syst. Evol. Microbiol.">
        <title>Complete genome sequence of Corynebacterium casei LMG S-19264T (=DSM 44701T), isolated from a smear-ripened cheese.</title>
        <authorList>
            <consortium name="US DOE Joint Genome Institute (JGI-PGF)"/>
            <person name="Walter F."/>
            <person name="Albersmeier A."/>
            <person name="Kalinowski J."/>
            <person name="Ruckert C."/>
        </authorList>
    </citation>
    <scope>NUCLEOTIDE SEQUENCE</scope>
    <source>
        <strain evidence="2">CCM 7897</strain>
    </source>
</reference>
<accession>A0A917FAC7</accession>
<comment type="caution">
    <text evidence="2">The sequence shown here is derived from an EMBL/GenBank/DDBJ whole genome shotgun (WGS) entry which is preliminary data.</text>
</comment>
<sequence>MASDDPTAKSARGPKGHGNATPGPAPAAKDAPGKDAAAKDALAKDAVAKDAASKDATNTNAGPNDAAAKAATDGSATDGSATDKAVTDKAATDKPVVAAKGGTTTAAPHAASTATAAASSASASASRTAAESARTDKVVEPDAYEALAAAETPVEVDPPARPQPPSPFVPILSGAVAGGLVAVAAAWIFTQYLPPPAQSNTAGRLSVLEAEVARNHAANAERFDKVEAALRQMPSSDVTAGLAKASADIAALRTQVQTGVDSAKAQSGDVNQRLAATQKQLDELATSSRALDRAAAAVAVLASLRDAVTSGRPFAQELDAARAVLGASAGSLDPFATAAKSGYAPPAKLADRLAEAGGVALDDTAASGNGQNSGLIGRFLYNAEGLVRVTPPGGSGAAAAPDAAAAIKTAVAALKAGDLAAALTALATLPAPVQEKLKPITAEIEGRRDAANTAGALFQQALAAISGKVP</sequence>
<proteinExistence type="predicted"/>
<name>A0A917FAC7_9HYPH</name>
<dbReference type="Proteomes" id="UP000606044">
    <property type="component" value="Unassembled WGS sequence"/>
</dbReference>
<evidence type="ECO:0000313" key="3">
    <source>
        <dbReference type="Proteomes" id="UP000606044"/>
    </source>
</evidence>